<dbReference type="eggNOG" id="COG3064">
    <property type="taxonomic scope" value="Bacteria"/>
</dbReference>
<dbReference type="EMBL" id="AJAT01000012">
    <property type="protein sequence ID" value="EOL45467.1"/>
    <property type="molecule type" value="Genomic_DNA"/>
</dbReference>
<keyword evidence="5" id="KW-1185">Reference proteome</keyword>
<feature type="transmembrane region" description="Helical" evidence="3">
    <location>
        <begin position="35"/>
        <end position="54"/>
    </location>
</feature>
<keyword evidence="3" id="KW-0812">Transmembrane</keyword>
<comment type="caution">
    <text evidence="4">The sequence shown here is derived from an EMBL/GenBank/DDBJ whole genome shotgun (WGS) entry which is preliminary data.</text>
</comment>
<proteinExistence type="predicted"/>
<keyword evidence="3" id="KW-1133">Transmembrane helix</keyword>
<evidence type="ECO:0000256" key="2">
    <source>
        <dbReference type="SAM" id="MobiDB-lite"/>
    </source>
</evidence>
<gene>
    <name evidence="4" type="ORF">UC3_01357</name>
</gene>
<dbReference type="AlphaFoldDB" id="R3WDF6"/>
<keyword evidence="3" id="KW-0472">Membrane</keyword>
<dbReference type="STRING" id="154621.RV11_GL000100"/>
<feature type="compositionally biased region" description="Low complexity" evidence="2">
    <location>
        <begin position="333"/>
        <end position="352"/>
    </location>
</feature>
<feature type="coiled-coil region" evidence="1">
    <location>
        <begin position="178"/>
        <end position="268"/>
    </location>
</feature>
<evidence type="ECO:0000256" key="3">
    <source>
        <dbReference type="SAM" id="Phobius"/>
    </source>
</evidence>
<sequence length="396" mass="43265">MFVMGTIILLLGLLGGILSLGFFIYSVIRKKPKKLGGIALAVSVIAIIIGAATASTPLQLSVNAVQLTTDAQGVATIEGEVSENAKITLDGKNIKNVKGTFSETVQLSDEKEHTYVLKASLNKVVKDEKIVVEPSKEFIAILQEEKKEKELLAKTETALALAESTPNQKNYDEAATLVHSLSKTYDDYDKRLKTIEENITIYEAVETAEKSLARKDLEEAVKQVALASLNKEELNNRVTSLQTKIEEKEEQEKLYAQAAKAVEAAEKSPSNSLCDTATTAIAKLPATDEGLTKRVAAVQQIVKDNEEKERKEKQEQEKKEQLAKAEQERQAAEQEQQAAIAQQEAEQAAANQAEEHVLVTATGSKYHTHKCGNGTYYDAPLSEALARGLTPCSKCY</sequence>
<organism evidence="4 5">
    <name type="scientific">Enterococcus phoeniculicola ATCC BAA-412</name>
    <dbReference type="NCBI Taxonomy" id="1158610"/>
    <lineage>
        <taxon>Bacteria</taxon>
        <taxon>Bacillati</taxon>
        <taxon>Bacillota</taxon>
        <taxon>Bacilli</taxon>
        <taxon>Lactobacillales</taxon>
        <taxon>Enterococcaceae</taxon>
        <taxon>Enterococcus</taxon>
    </lineage>
</organism>
<dbReference type="PATRIC" id="fig|1158610.3.peg.1337"/>
<keyword evidence="1" id="KW-0175">Coiled coil</keyword>
<evidence type="ECO:0000256" key="1">
    <source>
        <dbReference type="SAM" id="Coils"/>
    </source>
</evidence>
<dbReference type="Proteomes" id="UP000013785">
    <property type="component" value="Unassembled WGS sequence"/>
</dbReference>
<accession>R3WDF6</accession>
<protein>
    <submittedName>
        <fullName evidence="4">Uncharacterized protein</fullName>
    </submittedName>
</protein>
<feature type="compositionally biased region" description="Basic and acidic residues" evidence="2">
    <location>
        <begin position="306"/>
        <end position="332"/>
    </location>
</feature>
<feature type="region of interest" description="Disordered" evidence="2">
    <location>
        <begin position="306"/>
        <end position="352"/>
    </location>
</feature>
<reference evidence="4 5" key="1">
    <citation type="submission" date="2013-02" db="EMBL/GenBank/DDBJ databases">
        <title>The Genome Sequence of Enterococcus phoeniculicola BAA-412.</title>
        <authorList>
            <consortium name="The Broad Institute Genome Sequencing Platform"/>
            <consortium name="The Broad Institute Genome Sequencing Center for Infectious Disease"/>
            <person name="Earl A.M."/>
            <person name="Gilmore M.S."/>
            <person name="Lebreton F."/>
            <person name="Walker B."/>
            <person name="Young S.K."/>
            <person name="Zeng Q."/>
            <person name="Gargeya S."/>
            <person name="Fitzgerald M."/>
            <person name="Haas B."/>
            <person name="Abouelleil A."/>
            <person name="Alvarado L."/>
            <person name="Arachchi H.M."/>
            <person name="Berlin A.M."/>
            <person name="Chapman S.B."/>
            <person name="Dewar J."/>
            <person name="Goldberg J."/>
            <person name="Griggs A."/>
            <person name="Gujja S."/>
            <person name="Hansen M."/>
            <person name="Howarth C."/>
            <person name="Imamovic A."/>
            <person name="Larimer J."/>
            <person name="McCowan C."/>
            <person name="Murphy C."/>
            <person name="Neiman D."/>
            <person name="Pearson M."/>
            <person name="Priest M."/>
            <person name="Roberts A."/>
            <person name="Saif S."/>
            <person name="Shea T."/>
            <person name="Sisk P."/>
            <person name="Sykes S."/>
            <person name="Wortman J."/>
            <person name="Nusbaum C."/>
            <person name="Birren B."/>
        </authorList>
    </citation>
    <scope>NUCLEOTIDE SEQUENCE [LARGE SCALE GENOMIC DNA]</scope>
    <source>
        <strain evidence="4 5">ATCC BAA-412</strain>
    </source>
</reference>
<dbReference type="HOGENOM" id="CLU_059344_0_0_9"/>
<evidence type="ECO:0000313" key="5">
    <source>
        <dbReference type="Proteomes" id="UP000013785"/>
    </source>
</evidence>
<evidence type="ECO:0000313" key="4">
    <source>
        <dbReference type="EMBL" id="EOL45467.1"/>
    </source>
</evidence>
<name>R3WDF6_9ENTE</name>
<feature type="transmembrane region" description="Helical" evidence="3">
    <location>
        <begin position="6"/>
        <end position="28"/>
    </location>
</feature>